<keyword evidence="3" id="KW-1185">Reference proteome</keyword>
<dbReference type="AlphaFoldDB" id="A0A7J0EGC0"/>
<comment type="caution">
    <text evidence="2">The sequence shown here is derived from an EMBL/GenBank/DDBJ whole genome shotgun (WGS) entry which is preliminary data.</text>
</comment>
<evidence type="ECO:0000313" key="2">
    <source>
        <dbReference type="EMBL" id="GFY85501.1"/>
    </source>
</evidence>
<feature type="compositionally biased region" description="Basic and acidic residues" evidence="1">
    <location>
        <begin position="229"/>
        <end position="239"/>
    </location>
</feature>
<evidence type="ECO:0000256" key="1">
    <source>
        <dbReference type="SAM" id="MobiDB-lite"/>
    </source>
</evidence>
<organism evidence="2 3">
    <name type="scientific">Actinidia rufa</name>
    <dbReference type="NCBI Taxonomy" id="165716"/>
    <lineage>
        <taxon>Eukaryota</taxon>
        <taxon>Viridiplantae</taxon>
        <taxon>Streptophyta</taxon>
        <taxon>Embryophyta</taxon>
        <taxon>Tracheophyta</taxon>
        <taxon>Spermatophyta</taxon>
        <taxon>Magnoliopsida</taxon>
        <taxon>eudicotyledons</taxon>
        <taxon>Gunneridae</taxon>
        <taxon>Pentapetalae</taxon>
        <taxon>asterids</taxon>
        <taxon>Ericales</taxon>
        <taxon>Actinidiaceae</taxon>
        <taxon>Actinidia</taxon>
    </lineage>
</organism>
<evidence type="ECO:0000313" key="3">
    <source>
        <dbReference type="Proteomes" id="UP000585474"/>
    </source>
</evidence>
<accession>A0A7J0EGC0</accession>
<gene>
    <name evidence="2" type="ORF">Acr_04g0002390</name>
</gene>
<proteinExistence type="predicted"/>
<name>A0A7J0EGC0_9ERIC</name>
<feature type="region of interest" description="Disordered" evidence="1">
    <location>
        <begin position="201"/>
        <end position="239"/>
    </location>
</feature>
<dbReference type="Proteomes" id="UP000585474">
    <property type="component" value="Unassembled WGS sequence"/>
</dbReference>
<sequence length="239" mass="26445">MYNEIEECFEELVVVNYKFGLTLGERLWENLTLNPSIDLRDLMSIVKMFAQLKDDIRQAEKVMGTSTWGGGLLKKGYEAPLSVNLLAIQAQAWEEGLISCSSNYVSLESSDREEEEKAIIQLVLNKRQNPMICAVEIRVSASLISILSSENEHSNDLAYAPLCNPPVGHVPLLTMILPAFKNEEFMNWPDEEDGKETLANEATHSTGVASQPMKEAAPLAEEATQLAEGDEKAVIEDAA</sequence>
<protein>
    <submittedName>
        <fullName evidence="2">Uncharacterized protein</fullName>
    </submittedName>
</protein>
<reference evidence="2 3" key="1">
    <citation type="submission" date="2019-07" db="EMBL/GenBank/DDBJ databases">
        <title>De Novo Assembly of kiwifruit Actinidia rufa.</title>
        <authorList>
            <person name="Sugita-Konishi S."/>
            <person name="Sato K."/>
            <person name="Mori E."/>
            <person name="Abe Y."/>
            <person name="Kisaki G."/>
            <person name="Hamano K."/>
            <person name="Suezawa K."/>
            <person name="Otani M."/>
            <person name="Fukuda T."/>
            <person name="Manabe T."/>
            <person name="Gomi K."/>
            <person name="Tabuchi M."/>
            <person name="Akimitsu K."/>
            <person name="Kataoka I."/>
        </authorList>
    </citation>
    <scope>NUCLEOTIDE SEQUENCE [LARGE SCALE GENOMIC DNA]</scope>
    <source>
        <strain evidence="3">cv. Fuchu</strain>
    </source>
</reference>
<dbReference type="EMBL" id="BJWL01000004">
    <property type="protein sequence ID" value="GFY85501.1"/>
    <property type="molecule type" value="Genomic_DNA"/>
</dbReference>